<dbReference type="InterPro" id="IPR005112">
    <property type="entry name" value="dDENN_dom"/>
</dbReference>
<feature type="region of interest" description="Disordered" evidence="2">
    <location>
        <begin position="921"/>
        <end position="943"/>
    </location>
</feature>
<feature type="region of interest" description="Disordered" evidence="2">
    <location>
        <begin position="965"/>
        <end position="996"/>
    </location>
</feature>
<keyword evidence="1" id="KW-0175">Coiled coil</keyword>
<feature type="domain" description="UDENN" evidence="4">
    <location>
        <begin position="327"/>
        <end position="824"/>
    </location>
</feature>
<protein>
    <submittedName>
        <fullName evidence="5">AEX-3 domain-domain-containing protein</fullName>
    </submittedName>
</protein>
<dbReference type="PANTHER" id="PTHR12296">
    <property type="entry name" value="DENN DOMAIN-CONTAINING PROTEIN 4"/>
    <property type="match status" value="1"/>
</dbReference>
<feature type="compositionally biased region" description="Low complexity" evidence="2">
    <location>
        <begin position="53"/>
        <end position="62"/>
    </location>
</feature>
<organism evidence="5 6">
    <name type="scientific">Lobosporangium transversale</name>
    <dbReference type="NCBI Taxonomy" id="64571"/>
    <lineage>
        <taxon>Eukaryota</taxon>
        <taxon>Fungi</taxon>
        <taxon>Fungi incertae sedis</taxon>
        <taxon>Mucoromycota</taxon>
        <taxon>Mortierellomycotina</taxon>
        <taxon>Mortierellomycetes</taxon>
        <taxon>Mortierellales</taxon>
        <taxon>Mortierellaceae</taxon>
        <taxon>Lobosporangium</taxon>
    </lineage>
</organism>
<dbReference type="PROSITE" id="PS50081">
    <property type="entry name" value="ZF_DAG_PE_2"/>
    <property type="match status" value="1"/>
</dbReference>
<dbReference type="InterPro" id="IPR002219">
    <property type="entry name" value="PKC_DAG/PE"/>
</dbReference>
<feature type="region of interest" description="Disordered" evidence="2">
    <location>
        <begin position="1178"/>
        <end position="1206"/>
    </location>
</feature>
<dbReference type="InterPro" id="IPR051696">
    <property type="entry name" value="DENN_Domain_GEFs"/>
</dbReference>
<feature type="region of interest" description="Disordered" evidence="2">
    <location>
        <begin position="1252"/>
        <end position="1272"/>
    </location>
</feature>
<feature type="compositionally biased region" description="Polar residues" evidence="2">
    <location>
        <begin position="1252"/>
        <end position="1262"/>
    </location>
</feature>
<evidence type="ECO:0000256" key="2">
    <source>
        <dbReference type="SAM" id="MobiDB-lite"/>
    </source>
</evidence>
<dbReference type="Proteomes" id="UP000193648">
    <property type="component" value="Unassembled WGS sequence"/>
</dbReference>
<feature type="compositionally biased region" description="Low complexity" evidence="2">
    <location>
        <begin position="926"/>
        <end position="943"/>
    </location>
</feature>
<dbReference type="GeneID" id="33572763"/>
<dbReference type="Pfam" id="PF02141">
    <property type="entry name" value="DENN"/>
    <property type="match status" value="1"/>
</dbReference>
<dbReference type="InterPro" id="IPR037516">
    <property type="entry name" value="Tripartite_DENN"/>
</dbReference>
<dbReference type="Pfam" id="PF03455">
    <property type="entry name" value="dDENN"/>
    <property type="match status" value="1"/>
</dbReference>
<feature type="compositionally biased region" description="Polar residues" evidence="2">
    <location>
        <begin position="39"/>
        <end position="52"/>
    </location>
</feature>
<feature type="domain" description="Phorbol-ester/DAG-type" evidence="3">
    <location>
        <begin position="1076"/>
        <end position="1130"/>
    </location>
</feature>
<feature type="region of interest" description="Disordered" evidence="2">
    <location>
        <begin position="877"/>
        <end position="899"/>
    </location>
</feature>
<dbReference type="SMART" id="SM00800">
    <property type="entry name" value="uDENN"/>
    <property type="match status" value="1"/>
</dbReference>
<proteinExistence type="predicted"/>
<evidence type="ECO:0000313" key="5">
    <source>
        <dbReference type="EMBL" id="ORZ16011.1"/>
    </source>
</evidence>
<dbReference type="Gene3D" id="3.40.50.11500">
    <property type="match status" value="1"/>
</dbReference>
<dbReference type="InterPro" id="IPR043153">
    <property type="entry name" value="DENN_C"/>
</dbReference>
<evidence type="ECO:0000259" key="4">
    <source>
        <dbReference type="PROSITE" id="PS50211"/>
    </source>
</evidence>
<feature type="region of interest" description="Disordered" evidence="2">
    <location>
        <begin position="1226"/>
        <end position="1245"/>
    </location>
</feature>
<accession>A0A1Y2GMJ2</accession>
<feature type="coiled-coil region" evidence="1">
    <location>
        <begin position="447"/>
        <end position="493"/>
    </location>
</feature>
<dbReference type="OrthoDB" id="6019893at2759"/>
<name>A0A1Y2GMJ2_9FUNG</name>
<keyword evidence="6" id="KW-1185">Reference proteome</keyword>
<gene>
    <name evidence="5" type="ORF">BCR41DRAFT_58660</name>
</gene>
<comment type="caution">
    <text evidence="5">The sequence shown here is derived from an EMBL/GenBank/DDBJ whole genome shotgun (WGS) entry which is preliminary data.</text>
</comment>
<dbReference type="GO" id="GO:0031410">
    <property type="term" value="C:cytoplasmic vesicle"/>
    <property type="evidence" value="ECO:0007669"/>
    <property type="project" value="TreeGrafter"/>
</dbReference>
<feature type="compositionally biased region" description="Low complexity" evidence="2">
    <location>
        <begin position="1227"/>
        <end position="1240"/>
    </location>
</feature>
<feature type="region of interest" description="Disordered" evidence="2">
    <location>
        <begin position="90"/>
        <end position="136"/>
    </location>
</feature>
<dbReference type="RefSeq" id="XP_021881358.1">
    <property type="nucleotide sequence ID" value="XM_022030922.1"/>
</dbReference>
<dbReference type="SMART" id="SM00799">
    <property type="entry name" value="DENN"/>
    <property type="match status" value="1"/>
</dbReference>
<feature type="compositionally biased region" description="Polar residues" evidence="2">
    <location>
        <begin position="108"/>
        <end position="132"/>
    </location>
</feature>
<sequence>MTSMTGQSLPPKRIADYFFMVGLRDDILLAASDIPPTEPLTSDVSPTSETQYPPQSQSQGQGQDVFVHSSFFNGDTASALAFIANNPQTHTQATETCKTRSNQRARSKSMAQVTRPHPTSATLDNQSSTPPSRTLAPPYSVIDSALTERSAVTAAPKTAINAALAISRRPNRRSVTLSDINIVENNTTRLRHKPSYRHISAGTLFRTVQEGIRQEIAKDPMMVRDDDDDHEMYTAEQHTNHSPIAAVAETRIISNMRRQSTSPLNMNAMTTQIPALSKIQQQGKTRFSVQDKKCLTFEKNMAVVRSRSKIVHGADNAQAGGTQELTQESARKSPDIHPAELLFDPIVTCRYPETDWEDAEAFPPHLPMFCFPGGLSFVLQEERPPTTYHSFVMTQETGNRSYAVCVTIYERLPTSMQQQFIALCEHWTRNHMSESEMEYVKAIKTKISRERATLHSLRNRLKEEQTLGRKPQILDLKRDIFDSEEKLALLEDQMQPWKRLFVEPEDVWIPRCVGLVSAVPYHYLLRDWLLAVVVACSGGVEHPGLSSNSFRLESYVKNIIHDVGIPPFGKLEIGITINDRMIYASRPALNSVPIVKNFSLYPLFRCISAEDIVTLIEVMLSEGRIIFISSHLGMLTLAAESLLYMFFPLYWHGVYIPILPGALMTCLQAPVPYIIGVKRSCCESDFPPEEACVVDLDRGTVNVQLPPIPLPPRPRRKLIQSFEQYAPSCTNSARRRLVAAVTASTAPTAYSIDSVSGPPKYVQEAYPYSRLTLFCGVSRAPRRGSIVRTDSLRPPAGSAFSNITSASSSVQDVSSCSGISRNSSTNTLTHNGLHPASLPKIPKMEFEKETLMEGLADEMKIVLASSDDQARVTDMPLTAEGTNRDPRNNKVAPEQNTTEVTTAMRKVLTSQRAHANLFEAHKRQDSGSSIQQQAQQQSSSSSNVNINSIQCSYLASVDTPTRALSHKSSMTSIESSRSRHQGSVVHTGSPLSTMTSNTMASINGSTQPGDTYYMHYESSSTTSLPPLVHNMSAYSITTTSNNASSTLLGSSVGGGGAGSIEEAEPEPSIAPILKEGHALSSVPSPAPIALINCCCGICSHVLASHQQIYRCEGCSLLIHAGCIEELLYPCVPCGFDESGICWSVLQMWAGLLKGYRSGILAGQQALQHQMQQFQQQHYMQAQNPRGVSGHTRQRSSSGSEDWGSAVEKETKDLRFTWASLRGWASRSSSTTNTNTPSTPSVKSPAVGFSQTIEDASTQQQPVTRARRGTGGSAMSDVVRFHRDVFMKTVDKDAKPFMTAFTESQAFVQFVQDRVDRSPGDPEIMFFDEVIKTKINRSRFRLGKEETKFLDDTSYGIQSTTKAAPPSGDIDIHNGETRRFPTGLDPAYL</sequence>
<dbReference type="InterPro" id="IPR001194">
    <property type="entry name" value="cDENN_dom"/>
</dbReference>
<feature type="region of interest" description="Disordered" evidence="2">
    <location>
        <begin position="1356"/>
        <end position="1376"/>
    </location>
</feature>
<dbReference type="PANTHER" id="PTHR12296:SF21">
    <property type="entry name" value="DENN DOMAIN-CONTAINING PROTEIN 3"/>
    <property type="match status" value="1"/>
</dbReference>
<dbReference type="FunCoup" id="A0A1Y2GMJ2">
    <property type="interactions" value="5"/>
</dbReference>
<dbReference type="InterPro" id="IPR005113">
    <property type="entry name" value="uDENN_dom"/>
</dbReference>
<feature type="compositionally biased region" description="Polar residues" evidence="2">
    <location>
        <begin position="90"/>
        <end position="100"/>
    </location>
</feature>
<dbReference type="EMBL" id="MCFF01000018">
    <property type="protein sequence ID" value="ORZ16011.1"/>
    <property type="molecule type" value="Genomic_DNA"/>
</dbReference>
<dbReference type="PROSITE" id="PS50211">
    <property type="entry name" value="DENN"/>
    <property type="match status" value="1"/>
</dbReference>
<evidence type="ECO:0000259" key="3">
    <source>
        <dbReference type="PROSITE" id="PS50081"/>
    </source>
</evidence>
<feature type="region of interest" description="Disordered" evidence="2">
    <location>
        <begin position="33"/>
        <end position="62"/>
    </location>
</feature>
<feature type="compositionally biased region" description="Polar residues" evidence="2">
    <location>
        <begin position="984"/>
        <end position="996"/>
    </location>
</feature>
<dbReference type="InParanoid" id="A0A1Y2GMJ2"/>
<dbReference type="Gene3D" id="3.30.450.200">
    <property type="match status" value="1"/>
</dbReference>
<dbReference type="GO" id="GO:0032483">
    <property type="term" value="P:regulation of Rab protein signal transduction"/>
    <property type="evidence" value="ECO:0007669"/>
    <property type="project" value="TreeGrafter"/>
</dbReference>
<dbReference type="Pfam" id="PF03456">
    <property type="entry name" value="uDENN"/>
    <property type="match status" value="1"/>
</dbReference>
<reference evidence="5 6" key="1">
    <citation type="submission" date="2016-07" db="EMBL/GenBank/DDBJ databases">
        <title>Pervasive Adenine N6-methylation of Active Genes in Fungi.</title>
        <authorList>
            <consortium name="DOE Joint Genome Institute"/>
            <person name="Mondo S.J."/>
            <person name="Dannebaum R.O."/>
            <person name="Kuo R.C."/>
            <person name="Labutti K."/>
            <person name="Haridas S."/>
            <person name="Kuo A."/>
            <person name="Salamov A."/>
            <person name="Ahrendt S.R."/>
            <person name="Lipzen A."/>
            <person name="Sullivan W."/>
            <person name="Andreopoulos W.B."/>
            <person name="Clum A."/>
            <person name="Lindquist E."/>
            <person name="Daum C."/>
            <person name="Ramamoorthy G.K."/>
            <person name="Gryganskyi A."/>
            <person name="Culley D."/>
            <person name="Magnuson J.K."/>
            <person name="James T.Y."/>
            <person name="O'Malley M.A."/>
            <person name="Stajich J.E."/>
            <person name="Spatafora J.W."/>
            <person name="Visel A."/>
            <person name="Grigoriev I.V."/>
        </authorList>
    </citation>
    <scope>NUCLEOTIDE SEQUENCE [LARGE SCALE GENOMIC DNA]</scope>
    <source>
        <strain evidence="5 6">NRRL 3116</strain>
    </source>
</reference>
<evidence type="ECO:0000256" key="1">
    <source>
        <dbReference type="SAM" id="Coils"/>
    </source>
</evidence>
<evidence type="ECO:0000313" key="6">
    <source>
        <dbReference type="Proteomes" id="UP000193648"/>
    </source>
</evidence>